<evidence type="ECO:0000256" key="3">
    <source>
        <dbReference type="SAM" id="Coils"/>
    </source>
</evidence>
<organism evidence="6 7">
    <name type="scientific">Aspergillus wentii DTO 134E9</name>
    <dbReference type="NCBI Taxonomy" id="1073089"/>
    <lineage>
        <taxon>Eukaryota</taxon>
        <taxon>Fungi</taxon>
        <taxon>Dikarya</taxon>
        <taxon>Ascomycota</taxon>
        <taxon>Pezizomycotina</taxon>
        <taxon>Eurotiomycetes</taxon>
        <taxon>Eurotiomycetidae</taxon>
        <taxon>Eurotiales</taxon>
        <taxon>Aspergillaceae</taxon>
        <taxon>Aspergillus</taxon>
        <taxon>Aspergillus subgen. Cremei</taxon>
    </lineage>
</organism>
<dbReference type="GO" id="GO:0005874">
    <property type="term" value="C:microtubule"/>
    <property type="evidence" value="ECO:0007669"/>
    <property type="project" value="TreeGrafter"/>
</dbReference>
<dbReference type="InterPro" id="IPR027417">
    <property type="entry name" value="P-loop_NTPase"/>
</dbReference>
<dbReference type="CDD" id="cd08771">
    <property type="entry name" value="DLP_1"/>
    <property type="match status" value="1"/>
</dbReference>
<feature type="domain" description="Dynamin-type G" evidence="5">
    <location>
        <begin position="46"/>
        <end position="336"/>
    </location>
</feature>
<dbReference type="GO" id="GO:0008017">
    <property type="term" value="F:microtubule binding"/>
    <property type="evidence" value="ECO:0007669"/>
    <property type="project" value="TreeGrafter"/>
</dbReference>
<sequence length="710" mass="79608">MKGPPDTGGTSLNLDGAGDQLGLQTSRTFERLNQIDAVRANGVGDHIPLPQLVVSGDQSAGKSSVLEGITGIPFPRQDGLCTRFATEIILRHQPGEKRARVTIIPHVSRAEEVSRRLGAFQRNIGDFAELPDIINEAAQVMGLRGSDGSHDAPAFSGDVLRLEVSGHTGLHLTIVDLPGLISVSENEEDVRIVRDLVDSYLKNSRTIIMAVVPASSDIDTQGIIQRARHFDKDGLRTVGIITKPDLINTGTEGRVVRLAKNLDNTKLKLGFFLLKNPTPVELDSGISLQARRKAEMNFFSTGAWYHQGLDLSRVGIDNLRSFLQDLLESHIERELPKVRQDVRRLLNELNEELAELGTERSTPSQIRVYLSRISSEFYNLVKAGVDGAYEGRDAGFFRMGTDDLSCRLRAAVHIENERFARYMRTDGEKRKVVEDGDLAEAETADGQLLVSEAEMTAWVRQIYHQTRGRELPGNDNHALQAELFHAQSERWADIGRRHLEAVVDLISRFIRSALEFVIKDGSARHNISQTVLDSLHNNIRAAHEELTQLLRDEAQHPITYNHYYTDNIQKARKSQSKEQLKELINNARQQDWGGQCHFTNSIGEMERLISSLQKHITVDMTEQACSEARTDLSAYYKVAMKTFVDNVCRQVIERHVLAKLPDVFNPVMVSTYDDDYLVRLAAESSQVCHRRAEAHQLQQALERSLRDLGN</sequence>
<dbReference type="GO" id="GO:0016020">
    <property type="term" value="C:membrane"/>
    <property type="evidence" value="ECO:0007669"/>
    <property type="project" value="TreeGrafter"/>
</dbReference>
<dbReference type="GO" id="GO:0005525">
    <property type="term" value="F:GTP binding"/>
    <property type="evidence" value="ECO:0007669"/>
    <property type="project" value="InterPro"/>
</dbReference>
<dbReference type="InterPro" id="IPR030381">
    <property type="entry name" value="G_DYNAMIN_dom"/>
</dbReference>
<evidence type="ECO:0000259" key="4">
    <source>
        <dbReference type="PROSITE" id="PS51388"/>
    </source>
</evidence>
<dbReference type="InterPro" id="IPR001401">
    <property type="entry name" value="Dynamin_GTPase"/>
</dbReference>
<keyword evidence="1" id="KW-0547">Nucleotide-binding</keyword>
<name>A0A1L9RYY0_ASPWE</name>
<dbReference type="FunFam" id="3.40.50.300:FF:001425">
    <property type="entry name" value="Dynamin GTPase, putative"/>
    <property type="match status" value="1"/>
</dbReference>
<accession>A0A1L9RYY0</accession>
<dbReference type="Pfam" id="PF01031">
    <property type="entry name" value="Dynamin_M"/>
    <property type="match status" value="1"/>
</dbReference>
<reference evidence="7" key="1">
    <citation type="journal article" date="2017" name="Genome Biol.">
        <title>Comparative genomics reveals high biological diversity and specific adaptations in the industrially and medically important fungal genus Aspergillus.</title>
        <authorList>
            <person name="de Vries R.P."/>
            <person name="Riley R."/>
            <person name="Wiebenga A."/>
            <person name="Aguilar-Osorio G."/>
            <person name="Amillis S."/>
            <person name="Uchima C.A."/>
            <person name="Anderluh G."/>
            <person name="Asadollahi M."/>
            <person name="Askin M."/>
            <person name="Barry K."/>
            <person name="Battaglia E."/>
            <person name="Bayram O."/>
            <person name="Benocci T."/>
            <person name="Braus-Stromeyer S.A."/>
            <person name="Caldana C."/>
            <person name="Canovas D."/>
            <person name="Cerqueira G.C."/>
            <person name="Chen F."/>
            <person name="Chen W."/>
            <person name="Choi C."/>
            <person name="Clum A."/>
            <person name="Dos Santos R.A."/>
            <person name="Damasio A.R."/>
            <person name="Diallinas G."/>
            <person name="Emri T."/>
            <person name="Fekete E."/>
            <person name="Flipphi M."/>
            <person name="Freyberg S."/>
            <person name="Gallo A."/>
            <person name="Gournas C."/>
            <person name="Habgood R."/>
            <person name="Hainaut M."/>
            <person name="Harispe M.L."/>
            <person name="Henrissat B."/>
            <person name="Hilden K.S."/>
            <person name="Hope R."/>
            <person name="Hossain A."/>
            <person name="Karabika E."/>
            <person name="Karaffa L."/>
            <person name="Karanyi Z."/>
            <person name="Krasevec N."/>
            <person name="Kuo A."/>
            <person name="Kusch H."/>
            <person name="LaButti K."/>
            <person name="Lagendijk E.L."/>
            <person name="Lapidus A."/>
            <person name="Levasseur A."/>
            <person name="Lindquist E."/>
            <person name="Lipzen A."/>
            <person name="Logrieco A.F."/>
            <person name="MacCabe A."/>
            <person name="Maekelae M.R."/>
            <person name="Malavazi I."/>
            <person name="Melin P."/>
            <person name="Meyer V."/>
            <person name="Mielnichuk N."/>
            <person name="Miskei M."/>
            <person name="Molnar A.P."/>
            <person name="Mule G."/>
            <person name="Ngan C.Y."/>
            <person name="Orejas M."/>
            <person name="Orosz E."/>
            <person name="Ouedraogo J.P."/>
            <person name="Overkamp K.M."/>
            <person name="Park H.-S."/>
            <person name="Perrone G."/>
            <person name="Piumi F."/>
            <person name="Punt P.J."/>
            <person name="Ram A.F."/>
            <person name="Ramon A."/>
            <person name="Rauscher S."/>
            <person name="Record E."/>
            <person name="Riano-Pachon D.M."/>
            <person name="Robert V."/>
            <person name="Roehrig J."/>
            <person name="Ruller R."/>
            <person name="Salamov A."/>
            <person name="Salih N.S."/>
            <person name="Samson R.A."/>
            <person name="Sandor E."/>
            <person name="Sanguinetti M."/>
            <person name="Schuetze T."/>
            <person name="Sepcic K."/>
            <person name="Shelest E."/>
            <person name="Sherlock G."/>
            <person name="Sophianopoulou V."/>
            <person name="Squina F.M."/>
            <person name="Sun H."/>
            <person name="Susca A."/>
            <person name="Todd R.B."/>
            <person name="Tsang A."/>
            <person name="Unkles S.E."/>
            <person name="van de Wiele N."/>
            <person name="van Rossen-Uffink D."/>
            <person name="Oliveira J.V."/>
            <person name="Vesth T.C."/>
            <person name="Visser J."/>
            <person name="Yu J.-H."/>
            <person name="Zhou M."/>
            <person name="Andersen M.R."/>
            <person name="Archer D.B."/>
            <person name="Baker S.E."/>
            <person name="Benoit I."/>
            <person name="Brakhage A.A."/>
            <person name="Braus G.H."/>
            <person name="Fischer R."/>
            <person name="Frisvad J.C."/>
            <person name="Goldman G.H."/>
            <person name="Houbraken J."/>
            <person name="Oakley B."/>
            <person name="Pocsi I."/>
            <person name="Scazzocchio C."/>
            <person name="Seiboth B."/>
            <person name="vanKuyk P.A."/>
            <person name="Wortman J."/>
            <person name="Dyer P.S."/>
            <person name="Grigoriev I.V."/>
        </authorList>
    </citation>
    <scope>NUCLEOTIDE SEQUENCE [LARGE SCALE GENOMIC DNA]</scope>
    <source>
        <strain evidence="7">DTO 134E9</strain>
    </source>
</reference>
<dbReference type="PROSITE" id="PS51388">
    <property type="entry name" value="GED"/>
    <property type="match status" value="1"/>
</dbReference>
<protein>
    <recommendedName>
        <fullName evidence="8">GED domain-containing protein</fullName>
    </recommendedName>
</protein>
<keyword evidence="7" id="KW-1185">Reference proteome</keyword>
<dbReference type="PANTHER" id="PTHR11566">
    <property type="entry name" value="DYNAMIN"/>
    <property type="match status" value="1"/>
</dbReference>
<dbReference type="SMART" id="SM00053">
    <property type="entry name" value="DYNc"/>
    <property type="match status" value="1"/>
</dbReference>
<dbReference type="InterPro" id="IPR045063">
    <property type="entry name" value="Dynamin_N"/>
</dbReference>
<evidence type="ECO:0000256" key="1">
    <source>
        <dbReference type="ARBA" id="ARBA00022741"/>
    </source>
</evidence>
<dbReference type="RefSeq" id="XP_040693798.1">
    <property type="nucleotide sequence ID" value="XM_040836888.1"/>
</dbReference>
<dbReference type="GO" id="GO:0048312">
    <property type="term" value="P:intracellular distribution of mitochondria"/>
    <property type="evidence" value="ECO:0007669"/>
    <property type="project" value="TreeGrafter"/>
</dbReference>
<evidence type="ECO:0000313" key="6">
    <source>
        <dbReference type="EMBL" id="OJJ40122.1"/>
    </source>
</evidence>
<dbReference type="Gene3D" id="3.40.50.300">
    <property type="entry name" value="P-loop containing nucleotide triphosphate hydrolases"/>
    <property type="match status" value="1"/>
</dbReference>
<dbReference type="STRING" id="1073089.A0A1L9RYY0"/>
<evidence type="ECO:0000256" key="2">
    <source>
        <dbReference type="ARBA" id="ARBA00023134"/>
    </source>
</evidence>
<keyword evidence="3" id="KW-0175">Coiled coil</keyword>
<dbReference type="InterPro" id="IPR020850">
    <property type="entry name" value="GED_dom"/>
</dbReference>
<dbReference type="Proteomes" id="UP000184383">
    <property type="component" value="Unassembled WGS sequence"/>
</dbReference>
<keyword evidence="2" id="KW-0342">GTP-binding</keyword>
<dbReference type="PANTHER" id="PTHR11566:SF21">
    <property type="entry name" value="DYNAMIN RELATED PROTEIN 1, ISOFORM A"/>
    <property type="match status" value="1"/>
</dbReference>
<evidence type="ECO:0008006" key="8">
    <source>
        <dbReference type="Google" id="ProtNLM"/>
    </source>
</evidence>
<dbReference type="InterPro" id="IPR022812">
    <property type="entry name" value="Dynamin"/>
</dbReference>
<evidence type="ECO:0000259" key="5">
    <source>
        <dbReference type="PROSITE" id="PS51718"/>
    </source>
</evidence>
<dbReference type="InterPro" id="IPR000375">
    <property type="entry name" value="Dynamin_stalk"/>
</dbReference>
<dbReference type="EMBL" id="KV878209">
    <property type="protein sequence ID" value="OJJ40122.1"/>
    <property type="molecule type" value="Genomic_DNA"/>
</dbReference>
<evidence type="ECO:0000313" key="7">
    <source>
        <dbReference type="Proteomes" id="UP000184383"/>
    </source>
</evidence>
<dbReference type="Gene3D" id="1.20.120.1240">
    <property type="entry name" value="Dynamin, middle domain"/>
    <property type="match status" value="1"/>
</dbReference>
<proteinExistence type="predicted"/>
<dbReference type="VEuPathDB" id="FungiDB:ASPWEDRAFT_47034"/>
<dbReference type="OrthoDB" id="415706at2759"/>
<gene>
    <name evidence="6" type="ORF">ASPWEDRAFT_47034</name>
</gene>
<dbReference type="PROSITE" id="PS51718">
    <property type="entry name" value="G_DYNAMIN_2"/>
    <property type="match status" value="1"/>
</dbReference>
<dbReference type="GO" id="GO:0006897">
    <property type="term" value="P:endocytosis"/>
    <property type="evidence" value="ECO:0007669"/>
    <property type="project" value="TreeGrafter"/>
</dbReference>
<feature type="coiled-coil region" evidence="3">
    <location>
        <begin position="532"/>
        <end position="590"/>
    </location>
</feature>
<dbReference type="Pfam" id="PF00350">
    <property type="entry name" value="Dynamin_N"/>
    <property type="match status" value="1"/>
</dbReference>
<dbReference type="GO" id="GO:0000266">
    <property type="term" value="P:mitochondrial fission"/>
    <property type="evidence" value="ECO:0007669"/>
    <property type="project" value="TreeGrafter"/>
</dbReference>
<dbReference type="AlphaFoldDB" id="A0A1L9RYY0"/>
<dbReference type="GeneID" id="63752736"/>
<dbReference type="SUPFAM" id="SSF52540">
    <property type="entry name" value="P-loop containing nucleoside triphosphate hydrolases"/>
    <property type="match status" value="1"/>
</dbReference>
<dbReference type="GO" id="GO:0005739">
    <property type="term" value="C:mitochondrion"/>
    <property type="evidence" value="ECO:0007669"/>
    <property type="project" value="TreeGrafter"/>
</dbReference>
<dbReference type="PRINTS" id="PR00195">
    <property type="entry name" value="DYNAMIN"/>
</dbReference>
<feature type="domain" description="GED" evidence="4">
    <location>
        <begin position="625"/>
        <end position="710"/>
    </location>
</feature>
<dbReference type="GO" id="GO:0003924">
    <property type="term" value="F:GTPase activity"/>
    <property type="evidence" value="ECO:0007669"/>
    <property type="project" value="InterPro"/>
</dbReference>
<dbReference type="GO" id="GO:0016559">
    <property type="term" value="P:peroxisome fission"/>
    <property type="evidence" value="ECO:0007669"/>
    <property type="project" value="TreeGrafter"/>
</dbReference>